<name>A0AAE3JFS2_9FIRM</name>
<feature type="transmembrane region" description="Helical" evidence="1">
    <location>
        <begin position="268"/>
        <end position="287"/>
    </location>
</feature>
<organism evidence="3 4">
    <name type="scientific">Hominifimenecus microfluidus</name>
    <dbReference type="NCBI Taxonomy" id="2885348"/>
    <lineage>
        <taxon>Bacteria</taxon>
        <taxon>Bacillati</taxon>
        <taxon>Bacillota</taxon>
        <taxon>Clostridia</taxon>
        <taxon>Lachnospirales</taxon>
        <taxon>Lachnospiraceae</taxon>
        <taxon>Hominifimenecus</taxon>
    </lineage>
</organism>
<keyword evidence="1" id="KW-1133">Transmembrane helix</keyword>
<keyword evidence="1" id="KW-0472">Membrane</keyword>
<feature type="transmembrane region" description="Helical" evidence="1">
    <location>
        <begin position="100"/>
        <end position="117"/>
    </location>
</feature>
<feature type="chain" id="PRO_5042042354" description="Sporulation integral membrane protein YlbJ" evidence="2">
    <location>
        <begin position="26"/>
        <end position="295"/>
    </location>
</feature>
<keyword evidence="2" id="KW-0732">Signal</keyword>
<feature type="transmembrane region" description="Helical" evidence="1">
    <location>
        <begin position="65"/>
        <end position="88"/>
    </location>
</feature>
<feature type="transmembrane region" description="Helical" evidence="1">
    <location>
        <begin position="239"/>
        <end position="256"/>
    </location>
</feature>
<keyword evidence="1" id="KW-0812">Transmembrane</keyword>
<dbReference type="Proteomes" id="UP001198182">
    <property type="component" value="Unassembled WGS sequence"/>
</dbReference>
<dbReference type="EMBL" id="JAJEQR010000007">
    <property type="protein sequence ID" value="MCC2230021.1"/>
    <property type="molecule type" value="Genomic_DNA"/>
</dbReference>
<evidence type="ECO:0000313" key="4">
    <source>
        <dbReference type="Proteomes" id="UP001198182"/>
    </source>
</evidence>
<reference evidence="3" key="1">
    <citation type="submission" date="2021-10" db="EMBL/GenBank/DDBJ databases">
        <title>Anaerobic single-cell dispensing facilitates the cultivation of human gut bacteria.</title>
        <authorList>
            <person name="Afrizal A."/>
        </authorList>
    </citation>
    <scope>NUCLEOTIDE SEQUENCE</scope>
    <source>
        <strain evidence="3">CLA-AA-H215</strain>
    </source>
</reference>
<evidence type="ECO:0000313" key="3">
    <source>
        <dbReference type="EMBL" id="MCC2230021.1"/>
    </source>
</evidence>
<gene>
    <name evidence="3" type="ORF">LKD81_03260</name>
</gene>
<sequence length="295" mass="31743">MSRILSVSCMLLFFFLLLLFPSAAADGASAGILLWYRKILPVLLPFTLASRLMEASNIISFLPPAVGMAVLGWCCGYPMGAIWAAILVRNGKLTCRQGELLLPLCSQPSPMFLVGYLRTQAGGLEPLPLLAAAYLPPLLILLPLLCIYGKESNGKTEKTAGDLHILRIRDFENCWFASCRILLKIGAYVLVFSILIAILHPFLSEIPQGQPLLAGVLEMTTGIGLLADSGLPSPLCGSLGLFLVCFGGCSCIAQTLACLEDSPLTGKYFWKGKLLLASVSATFYYICQGGISFLL</sequence>
<proteinExistence type="predicted"/>
<accession>A0AAE3JFS2</accession>
<evidence type="ECO:0000256" key="2">
    <source>
        <dbReference type="SAM" id="SignalP"/>
    </source>
</evidence>
<keyword evidence="4" id="KW-1185">Reference proteome</keyword>
<protein>
    <recommendedName>
        <fullName evidence="5">Sporulation integral membrane protein YlbJ</fullName>
    </recommendedName>
</protein>
<evidence type="ECO:0000256" key="1">
    <source>
        <dbReference type="SAM" id="Phobius"/>
    </source>
</evidence>
<evidence type="ECO:0008006" key="5">
    <source>
        <dbReference type="Google" id="ProtNLM"/>
    </source>
</evidence>
<dbReference type="AlphaFoldDB" id="A0AAE3JFS2"/>
<feature type="transmembrane region" description="Helical" evidence="1">
    <location>
        <begin position="129"/>
        <end position="148"/>
    </location>
</feature>
<feature type="signal peptide" evidence="2">
    <location>
        <begin position="1"/>
        <end position="25"/>
    </location>
</feature>
<feature type="transmembrane region" description="Helical" evidence="1">
    <location>
        <begin position="185"/>
        <end position="203"/>
    </location>
</feature>
<comment type="caution">
    <text evidence="3">The sequence shown here is derived from an EMBL/GenBank/DDBJ whole genome shotgun (WGS) entry which is preliminary data.</text>
</comment>